<dbReference type="PANTHER" id="PTHR30055">
    <property type="entry name" value="HTH-TYPE TRANSCRIPTIONAL REGULATOR RUTR"/>
    <property type="match status" value="1"/>
</dbReference>
<evidence type="ECO:0000256" key="4">
    <source>
        <dbReference type="ARBA" id="ARBA00023163"/>
    </source>
</evidence>
<evidence type="ECO:0000256" key="3">
    <source>
        <dbReference type="ARBA" id="ARBA00023125"/>
    </source>
</evidence>
<dbReference type="RefSeq" id="WP_188452151.1">
    <property type="nucleotide sequence ID" value="NZ_BMFS01000007.1"/>
</dbReference>
<keyword evidence="8" id="KW-1185">Reference proteome</keyword>
<dbReference type="Gene3D" id="1.10.357.10">
    <property type="entry name" value="Tetracycline Repressor, domain 2"/>
    <property type="match status" value="1"/>
</dbReference>
<dbReference type="InterPro" id="IPR001647">
    <property type="entry name" value="HTH_TetR"/>
</dbReference>
<feature type="DNA-binding region" description="H-T-H motif" evidence="5">
    <location>
        <begin position="33"/>
        <end position="52"/>
    </location>
</feature>
<evidence type="ECO:0000259" key="6">
    <source>
        <dbReference type="PROSITE" id="PS50977"/>
    </source>
</evidence>
<keyword evidence="1" id="KW-0678">Repressor</keyword>
<dbReference type="InterPro" id="IPR023772">
    <property type="entry name" value="DNA-bd_HTH_TetR-type_CS"/>
</dbReference>
<keyword evidence="2" id="KW-0805">Transcription regulation</keyword>
<evidence type="ECO:0000256" key="2">
    <source>
        <dbReference type="ARBA" id="ARBA00023015"/>
    </source>
</evidence>
<evidence type="ECO:0000256" key="5">
    <source>
        <dbReference type="PROSITE-ProRule" id="PRU00335"/>
    </source>
</evidence>
<dbReference type="PROSITE" id="PS01081">
    <property type="entry name" value="HTH_TETR_1"/>
    <property type="match status" value="1"/>
</dbReference>
<dbReference type="Pfam" id="PF00440">
    <property type="entry name" value="TetR_N"/>
    <property type="match status" value="1"/>
</dbReference>
<sequence length="203" mass="22440">MTGLREQKKSRVRTAIYEAAISLFETDGYDAVSVERIAARAGIAKGTFFNHFASKADILSAWHEASSLAEGEDAAGAMTDNLRDALLRPALAAVRFAQTYPALWAATIRETPSTPSLRRLEAQSDERLRQRYEEAFREAIASRMIKAQGDPQTLAALAVTLLTGCVREWIVLESRPLSLNAHLTRTLDNYLHVLGYTPYDGRG</sequence>
<dbReference type="SUPFAM" id="SSF46689">
    <property type="entry name" value="Homeodomain-like"/>
    <property type="match status" value="1"/>
</dbReference>
<evidence type="ECO:0000313" key="7">
    <source>
        <dbReference type="EMBL" id="GGH01561.1"/>
    </source>
</evidence>
<dbReference type="EMBL" id="BMFS01000007">
    <property type="protein sequence ID" value="GGH01561.1"/>
    <property type="molecule type" value="Genomic_DNA"/>
</dbReference>
<dbReference type="InterPro" id="IPR039538">
    <property type="entry name" value="BetI_C"/>
</dbReference>
<name>A0ABQ1XSD3_9PROT</name>
<keyword evidence="3 5" id="KW-0238">DNA-binding</keyword>
<keyword evidence="4" id="KW-0804">Transcription</keyword>
<dbReference type="InterPro" id="IPR050109">
    <property type="entry name" value="HTH-type_TetR-like_transc_reg"/>
</dbReference>
<protein>
    <submittedName>
        <fullName evidence="7">TetR family transcriptional regulator</fullName>
    </submittedName>
</protein>
<dbReference type="Pfam" id="PF13977">
    <property type="entry name" value="TetR_C_6"/>
    <property type="match status" value="1"/>
</dbReference>
<dbReference type="PRINTS" id="PR00455">
    <property type="entry name" value="HTHTETR"/>
</dbReference>
<evidence type="ECO:0000313" key="8">
    <source>
        <dbReference type="Proteomes" id="UP000648722"/>
    </source>
</evidence>
<evidence type="ECO:0000256" key="1">
    <source>
        <dbReference type="ARBA" id="ARBA00022491"/>
    </source>
</evidence>
<dbReference type="InterPro" id="IPR009057">
    <property type="entry name" value="Homeodomain-like_sf"/>
</dbReference>
<gene>
    <name evidence="7" type="ORF">GCM10007420_17020</name>
</gene>
<dbReference type="PROSITE" id="PS50977">
    <property type="entry name" value="HTH_TETR_2"/>
    <property type="match status" value="1"/>
</dbReference>
<comment type="caution">
    <text evidence="7">The sequence shown here is derived from an EMBL/GenBank/DDBJ whole genome shotgun (WGS) entry which is preliminary data.</text>
</comment>
<dbReference type="Proteomes" id="UP000648722">
    <property type="component" value="Unassembled WGS sequence"/>
</dbReference>
<dbReference type="PANTHER" id="PTHR30055:SF234">
    <property type="entry name" value="HTH-TYPE TRANSCRIPTIONAL REGULATOR BETI"/>
    <property type="match status" value="1"/>
</dbReference>
<feature type="domain" description="HTH tetR-type" evidence="6">
    <location>
        <begin position="10"/>
        <end position="70"/>
    </location>
</feature>
<reference evidence="8" key="1">
    <citation type="journal article" date="2019" name="Int. J. Syst. Evol. Microbiol.">
        <title>The Global Catalogue of Microorganisms (GCM) 10K type strain sequencing project: providing services to taxonomists for standard genome sequencing and annotation.</title>
        <authorList>
            <consortium name="The Broad Institute Genomics Platform"/>
            <consortium name="The Broad Institute Genome Sequencing Center for Infectious Disease"/>
            <person name="Wu L."/>
            <person name="Ma J."/>
        </authorList>
    </citation>
    <scope>NUCLEOTIDE SEQUENCE [LARGE SCALE GENOMIC DNA]</scope>
    <source>
        <strain evidence="8">CGMCC 1.12766</strain>
    </source>
</reference>
<dbReference type="SUPFAM" id="SSF48498">
    <property type="entry name" value="Tetracyclin repressor-like, C-terminal domain"/>
    <property type="match status" value="1"/>
</dbReference>
<accession>A0ABQ1XSD3</accession>
<organism evidence="7 8">
    <name type="scientific">Glycocaulis albus</name>
    <dbReference type="NCBI Taxonomy" id="1382801"/>
    <lineage>
        <taxon>Bacteria</taxon>
        <taxon>Pseudomonadati</taxon>
        <taxon>Pseudomonadota</taxon>
        <taxon>Alphaproteobacteria</taxon>
        <taxon>Maricaulales</taxon>
        <taxon>Maricaulaceae</taxon>
        <taxon>Glycocaulis</taxon>
    </lineage>
</organism>
<proteinExistence type="predicted"/>
<dbReference type="InterPro" id="IPR036271">
    <property type="entry name" value="Tet_transcr_reg_TetR-rel_C_sf"/>
</dbReference>